<dbReference type="RefSeq" id="WP_145906084.1">
    <property type="nucleotide sequence ID" value="NZ_BAAAMZ010000021.1"/>
</dbReference>
<protein>
    <submittedName>
        <fullName evidence="1">Uncharacterized protein</fullName>
    </submittedName>
</protein>
<dbReference type="Proteomes" id="UP000317940">
    <property type="component" value="Unassembled WGS sequence"/>
</dbReference>
<reference evidence="1 2" key="1">
    <citation type="submission" date="2019-06" db="EMBL/GenBank/DDBJ databases">
        <title>Sequencing the genomes of 1000 actinobacteria strains.</title>
        <authorList>
            <person name="Klenk H.-P."/>
        </authorList>
    </citation>
    <scope>NUCLEOTIDE SEQUENCE [LARGE SCALE GENOMIC DNA]</scope>
    <source>
        <strain evidence="1 2">DSM 44826</strain>
    </source>
</reference>
<gene>
    <name evidence="1" type="ORF">FHX73_113764</name>
</gene>
<dbReference type="AlphaFoldDB" id="A0A561UKL7"/>
<evidence type="ECO:0000313" key="1">
    <source>
        <dbReference type="EMBL" id="TWF99904.1"/>
    </source>
</evidence>
<organism evidence="1 2">
    <name type="scientific">Kitasatospora viridis</name>
    <dbReference type="NCBI Taxonomy" id="281105"/>
    <lineage>
        <taxon>Bacteria</taxon>
        <taxon>Bacillati</taxon>
        <taxon>Actinomycetota</taxon>
        <taxon>Actinomycetes</taxon>
        <taxon>Kitasatosporales</taxon>
        <taxon>Streptomycetaceae</taxon>
        <taxon>Kitasatospora</taxon>
    </lineage>
</organism>
<comment type="caution">
    <text evidence="1">The sequence shown here is derived from an EMBL/GenBank/DDBJ whole genome shotgun (WGS) entry which is preliminary data.</text>
</comment>
<dbReference type="EMBL" id="VIWT01000001">
    <property type="protein sequence ID" value="TWF99904.1"/>
    <property type="molecule type" value="Genomic_DNA"/>
</dbReference>
<name>A0A561UKL7_9ACTN</name>
<keyword evidence="2" id="KW-1185">Reference proteome</keyword>
<accession>A0A561UKL7</accession>
<dbReference type="OrthoDB" id="3672045at2"/>
<evidence type="ECO:0000313" key="2">
    <source>
        <dbReference type="Proteomes" id="UP000317940"/>
    </source>
</evidence>
<proteinExistence type="predicted"/>
<sequence>MPEVPQTILDRISTIEDQLRQLTGRAQIRPALTQILGGDVSIGQGGRLIVTTPAGQQILYIGKQTPSHPDGSDQQGLIVRREDGSVALTVWTGAGSGVQPVTIWDHLGNGLFAEDLVAGGLAAPYIDASGWFGATEYPAYTTSGATFATVMHLPWIKQHPKVEANYLVRCSDSSTAGEIQLVDDSGIQIGPTVACPAGAFTYGRLQGAVGGAYQQRMYLHWQARTTSGSGTIGVKGLSTYGVQS</sequence>